<evidence type="ECO:0000256" key="1">
    <source>
        <dbReference type="ARBA" id="ARBA00017378"/>
    </source>
</evidence>
<feature type="domain" description="RCK N-terminal" evidence="7">
    <location>
        <begin position="1"/>
        <end position="121"/>
    </location>
</feature>
<evidence type="ECO:0000313" key="9">
    <source>
        <dbReference type="EMBL" id="QNR24183.1"/>
    </source>
</evidence>
<dbReference type="PROSITE" id="PS51202">
    <property type="entry name" value="RCK_C"/>
    <property type="match status" value="2"/>
</dbReference>
<feature type="domain" description="RCK N-terminal" evidence="7">
    <location>
        <begin position="230"/>
        <end position="346"/>
    </location>
</feature>
<dbReference type="PANTHER" id="PTHR43833:SF5">
    <property type="entry name" value="TRK SYSTEM POTASSIUM UPTAKE PROTEIN TRKA"/>
    <property type="match status" value="1"/>
</dbReference>
<dbReference type="GO" id="GO:0015079">
    <property type="term" value="F:potassium ion transmembrane transporter activity"/>
    <property type="evidence" value="ECO:0007669"/>
    <property type="project" value="InterPro"/>
</dbReference>
<keyword evidence="4" id="KW-0630">Potassium</keyword>
<dbReference type="PROSITE" id="PS51201">
    <property type="entry name" value="RCK_N"/>
    <property type="match status" value="2"/>
</dbReference>
<evidence type="ECO:0000313" key="10">
    <source>
        <dbReference type="Proteomes" id="UP000516305"/>
    </source>
</evidence>
<evidence type="ECO:0000256" key="6">
    <source>
        <dbReference type="ARBA" id="ARBA00023065"/>
    </source>
</evidence>
<evidence type="ECO:0000259" key="8">
    <source>
        <dbReference type="PROSITE" id="PS51202"/>
    </source>
</evidence>
<feature type="domain" description="RCK C-terminal" evidence="8">
    <location>
        <begin position="366"/>
        <end position="446"/>
    </location>
</feature>
<dbReference type="Proteomes" id="UP000516305">
    <property type="component" value="Chromosome"/>
</dbReference>
<dbReference type="KEGG" id="chyd:H4K34_17710"/>
<dbReference type="Gene3D" id="3.30.70.1450">
    <property type="entry name" value="Regulator of K+ conductance, C-terminal domain"/>
    <property type="match status" value="2"/>
</dbReference>
<organism evidence="9 10">
    <name type="scientific">Croceimicrobium hydrocarbonivorans</name>
    <dbReference type="NCBI Taxonomy" id="2761580"/>
    <lineage>
        <taxon>Bacteria</taxon>
        <taxon>Pseudomonadati</taxon>
        <taxon>Bacteroidota</taxon>
        <taxon>Flavobacteriia</taxon>
        <taxon>Flavobacteriales</taxon>
        <taxon>Owenweeksiaceae</taxon>
        <taxon>Croceimicrobium</taxon>
    </lineage>
</organism>
<dbReference type="AlphaFoldDB" id="A0A7H0VEN5"/>
<name>A0A7H0VEN5_9FLAO</name>
<keyword evidence="5" id="KW-0520">NAD</keyword>
<protein>
    <recommendedName>
        <fullName evidence="1">Trk system potassium uptake protein TrkA</fullName>
    </recommendedName>
</protein>
<dbReference type="Pfam" id="PF02254">
    <property type="entry name" value="TrkA_N"/>
    <property type="match status" value="2"/>
</dbReference>
<dbReference type="SUPFAM" id="SSF116726">
    <property type="entry name" value="TrkA C-terminal domain-like"/>
    <property type="match status" value="2"/>
</dbReference>
<evidence type="ECO:0000256" key="3">
    <source>
        <dbReference type="ARBA" id="ARBA00022538"/>
    </source>
</evidence>
<sequence length="446" mass="49009">MKIVIAGAGAVGTHLATWLSSESHDITLIDHDADRLQNVDQNIDAIAISGEVTDFSILQRAQVSDADLFISVTSVEEANILSAIYAKQLGAKKTIARISQMQYLTSDDVLNIRDLGIDELISPESLAAREVRHLLNTNAASESIEFENGKINLLGLDIEEDAAIVGKTMAQIAGLRDVRDYIVVAIRRNNETIIPKGDTVVMANDHLFVITHAEGVEQVLEVTGRRKIKINDIIIIGGSRTGRHLARKLCRNFHVKLIEQNPEKAEEIASEHPEIMVLNFDGTDVEKLEEEGLKNTDALVAVTGNSETNVLTCLVAKDRGVKKTIAMVENIEYLSLTQSIGIDSLINKKLAAANFIYRYIRRGDFVTLSTIHGIDSEVIEFNVSTKCQVTEKKIKDLDLPKGSLVGGVIRNNKGLIPTGDFSIQPGDKVVVFAKNECAKKVSRYFR</sequence>
<gene>
    <name evidence="9" type="primary">trkA</name>
    <name evidence="9" type="ORF">H4K34_17710</name>
</gene>
<keyword evidence="6" id="KW-0406">Ion transport</keyword>
<proteinExistence type="predicted"/>
<keyword evidence="10" id="KW-1185">Reference proteome</keyword>
<evidence type="ECO:0000256" key="5">
    <source>
        <dbReference type="ARBA" id="ARBA00023027"/>
    </source>
</evidence>
<dbReference type="InterPro" id="IPR036291">
    <property type="entry name" value="NAD(P)-bd_dom_sf"/>
</dbReference>
<reference evidence="9 10" key="1">
    <citation type="submission" date="2020-08" db="EMBL/GenBank/DDBJ databases">
        <title>Croceimicrobium hydrocarbonivorans gen. nov., sp. nov., a novel marine bacterium isolated from a bacterial consortium that degrades polyethylene terephthalate.</title>
        <authorList>
            <person name="Liu R."/>
        </authorList>
    </citation>
    <scope>NUCLEOTIDE SEQUENCE [LARGE SCALE GENOMIC DNA]</scope>
    <source>
        <strain evidence="9 10">A20-9</strain>
    </source>
</reference>
<dbReference type="PANTHER" id="PTHR43833">
    <property type="entry name" value="POTASSIUM CHANNEL PROTEIN 2-RELATED-RELATED"/>
    <property type="match status" value="1"/>
</dbReference>
<dbReference type="Gene3D" id="3.40.50.720">
    <property type="entry name" value="NAD(P)-binding Rossmann-like Domain"/>
    <property type="match status" value="2"/>
</dbReference>
<dbReference type="SUPFAM" id="SSF51735">
    <property type="entry name" value="NAD(P)-binding Rossmann-fold domains"/>
    <property type="match status" value="2"/>
</dbReference>
<dbReference type="InterPro" id="IPR003148">
    <property type="entry name" value="RCK_N"/>
</dbReference>
<dbReference type="NCBIfam" id="NF007038">
    <property type="entry name" value="PRK09496.2-6"/>
    <property type="match status" value="1"/>
</dbReference>
<dbReference type="NCBIfam" id="NF007041">
    <property type="entry name" value="PRK09496.3-4"/>
    <property type="match status" value="1"/>
</dbReference>
<dbReference type="InterPro" id="IPR006036">
    <property type="entry name" value="K_uptake_TrkA"/>
</dbReference>
<accession>A0A7H0VEN5</accession>
<evidence type="ECO:0000256" key="4">
    <source>
        <dbReference type="ARBA" id="ARBA00022958"/>
    </source>
</evidence>
<dbReference type="EMBL" id="CP060139">
    <property type="protein sequence ID" value="QNR24183.1"/>
    <property type="molecule type" value="Genomic_DNA"/>
</dbReference>
<dbReference type="InterPro" id="IPR006037">
    <property type="entry name" value="RCK_C"/>
</dbReference>
<evidence type="ECO:0000256" key="2">
    <source>
        <dbReference type="ARBA" id="ARBA00022448"/>
    </source>
</evidence>
<dbReference type="NCBIfam" id="NF007039">
    <property type="entry name" value="PRK09496.3-2"/>
    <property type="match status" value="1"/>
</dbReference>
<dbReference type="InterPro" id="IPR050721">
    <property type="entry name" value="Trk_Ktr_HKT_K-transport"/>
</dbReference>
<keyword evidence="3" id="KW-0633">Potassium transport</keyword>
<dbReference type="NCBIfam" id="NF007031">
    <property type="entry name" value="PRK09496.1-2"/>
    <property type="match status" value="1"/>
</dbReference>
<dbReference type="Pfam" id="PF02080">
    <property type="entry name" value="TrkA_C"/>
    <property type="match status" value="2"/>
</dbReference>
<dbReference type="GO" id="GO:0005886">
    <property type="term" value="C:plasma membrane"/>
    <property type="evidence" value="ECO:0007669"/>
    <property type="project" value="InterPro"/>
</dbReference>
<evidence type="ECO:0000259" key="7">
    <source>
        <dbReference type="PROSITE" id="PS51201"/>
    </source>
</evidence>
<dbReference type="NCBIfam" id="NF007032">
    <property type="entry name" value="PRK09496.1-4"/>
    <property type="match status" value="1"/>
</dbReference>
<dbReference type="RefSeq" id="WP_210758719.1">
    <property type="nucleotide sequence ID" value="NZ_CP060139.1"/>
</dbReference>
<dbReference type="InterPro" id="IPR036721">
    <property type="entry name" value="RCK_C_sf"/>
</dbReference>
<feature type="domain" description="RCK C-terminal" evidence="8">
    <location>
        <begin position="141"/>
        <end position="225"/>
    </location>
</feature>
<keyword evidence="2" id="KW-0813">Transport</keyword>
<dbReference type="PRINTS" id="PR00335">
    <property type="entry name" value="KUPTAKETRKA"/>
</dbReference>